<dbReference type="InterPro" id="IPR019039">
    <property type="entry name" value="T4-Rnl1-like_N"/>
</dbReference>
<dbReference type="Gene3D" id="3.40.50.300">
    <property type="entry name" value="P-loop containing nucleotide triphosphate hydrolases"/>
    <property type="match status" value="1"/>
</dbReference>
<evidence type="ECO:0000259" key="1">
    <source>
        <dbReference type="Pfam" id="PF08303"/>
    </source>
</evidence>
<dbReference type="InterPro" id="IPR027417">
    <property type="entry name" value="P-loop_NTPase"/>
</dbReference>
<dbReference type="PANTHER" id="PTHR32004">
    <property type="entry name" value="TRNA LIGASE"/>
    <property type="match status" value="1"/>
</dbReference>
<dbReference type="AlphaFoldDB" id="A0A9W8I9K3"/>
<dbReference type="EC" id="6.5.1.3" evidence="3"/>
<evidence type="ECO:0000313" key="3">
    <source>
        <dbReference type="EMBL" id="KAJ2851315.1"/>
    </source>
</evidence>
<dbReference type="EMBL" id="JANBUW010000014">
    <property type="protein sequence ID" value="KAJ2851315.1"/>
    <property type="molecule type" value="Genomic_DNA"/>
</dbReference>
<dbReference type="GO" id="GO:0005524">
    <property type="term" value="F:ATP binding"/>
    <property type="evidence" value="ECO:0007669"/>
    <property type="project" value="InterPro"/>
</dbReference>
<gene>
    <name evidence="3" type="primary">trl1_1</name>
    <name evidence="3" type="ORF">IWW36_001212</name>
</gene>
<sequence length="768" mass="87658">MKFSNISSMNWGPLTRQEQDKFQQLLAKMNGMSGIKPASKRVQGKTISEFAGREITSWKSTDFLYKKEPCPLPTMARGLFTGMNAGEERILNRGYDKFFNINEVSKTKWEWIEANTHGPYELTVKEDGCLIMASGMDNGKTLLVTSKHAVNVPHAEMGRKWMERHLSQAGKSAEDLAMFLLENNATAVFELCDDDFEEHILEYTERMRGLYLHGINRNAVELDTWPSAEVAKVAEYFGFYSVQRFEFDNIKDGRELADKVRIDQMLDGRTIEGFVIRCKLNGSNKPYMFKIKYDIPYLMFREWREVTNRILGRKPYRTVYPLTKDYAAWVKQAWQANPAEFIGFSNSQKGMFTIRKRFLEFYEKYGDNKQQLYDEISQMTGKTKVLLMPVGTIGCGKTTLSLALSRIFGFGHVQSDNFGSKRGNVFNMSVLQEFDRNSFVIADRSNHISSLRKNLTYTIQNELVNCRIIALQWVHEDSQQQEVLDKNYERVILRGDNHQVTIPKRMPMLYKVMKGFLSASKPLDLESESDCLVEDIIELDSLADTKSNLYKVIKYLCDIFPDMLNQPSSNEIDEALKYALAYVPEPVNVEEKSKPNKPSFFALYPEDIQPKLKSLVDKDMGSSHNYRIILTNAQTKLKHKMLLKGYIELSTKGSLFESIKVDCFADYIVSNGDNVALRVKTLTIGDKDNSIPNRIIASKGPNGDIQIKSGIAVPHIIVQKAKGEDDESIEQVLEQVFGLENANTPQNCPVGWSVSPVDVKFSATFGRW</sequence>
<dbReference type="OrthoDB" id="276239at2759"/>
<dbReference type="GO" id="GO:0003972">
    <property type="term" value="F:RNA ligase (ATP) activity"/>
    <property type="evidence" value="ECO:0007669"/>
    <property type="project" value="UniProtKB-EC"/>
</dbReference>
<protein>
    <submittedName>
        <fullName evidence="3">Trna ligase</fullName>
        <ecNumber evidence="3">6.5.1.3</ecNumber>
    </submittedName>
</protein>
<feature type="domain" description="tRNA ligase kinase" evidence="1">
    <location>
        <begin position="386"/>
        <end position="540"/>
    </location>
</feature>
<feature type="domain" description="T4 RNA ligase 1-like N-terminal" evidence="2">
    <location>
        <begin position="76"/>
        <end position="298"/>
    </location>
</feature>
<evidence type="ECO:0000259" key="2">
    <source>
        <dbReference type="Pfam" id="PF09511"/>
    </source>
</evidence>
<organism evidence="3 4">
    <name type="scientific">Coemansia brasiliensis</name>
    <dbReference type="NCBI Taxonomy" id="2650707"/>
    <lineage>
        <taxon>Eukaryota</taxon>
        <taxon>Fungi</taxon>
        <taxon>Fungi incertae sedis</taxon>
        <taxon>Zoopagomycota</taxon>
        <taxon>Kickxellomycotina</taxon>
        <taxon>Kickxellomycetes</taxon>
        <taxon>Kickxellales</taxon>
        <taxon>Kickxellaceae</taxon>
        <taxon>Coemansia</taxon>
    </lineage>
</organism>
<keyword evidence="4" id="KW-1185">Reference proteome</keyword>
<dbReference type="Pfam" id="PF08303">
    <property type="entry name" value="tRNA_lig_kinase"/>
    <property type="match status" value="1"/>
</dbReference>
<accession>A0A9W8I9K3</accession>
<dbReference type="Proteomes" id="UP001139887">
    <property type="component" value="Unassembled WGS sequence"/>
</dbReference>
<dbReference type="SUPFAM" id="SSF52540">
    <property type="entry name" value="P-loop containing nucleoside triphosphate hydrolases"/>
    <property type="match status" value="1"/>
</dbReference>
<name>A0A9W8I9K3_9FUNG</name>
<proteinExistence type="predicted"/>
<keyword evidence="3" id="KW-0436">Ligase</keyword>
<dbReference type="PANTHER" id="PTHR32004:SF1">
    <property type="entry name" value="TRNA LIGASE"/>
    <property type="match status" value="1"/>
</dbReference>
<dbReference type="GO" id="GO:0006388">
    <property type="term" value="P:tRNA splicing, via endonucleolytic cleavage and ligation"/>
    <property type="evidence" value="ECO:0007669"/>
    <property type="project" value="InterPro"/>
</dbReference>
<dbReference type="InterPro" id="IPR015966">
    <property type="entry name" value="tRNA_lig_kin_fungi"/>
</dbReference>
<dbReference type="GO" id="GO:0005634">
    <property type="term" value="C:nucleus"/>
    <property type="evidence" value="ECO:0007669"/>
    <property type="project" value="TreeGrafter"/>
</dbReference>
<reference evidence="3" key="1">
    <citation type="submission" date="2022-07" db="EMBL/GenBank/DDBJ databases">
        <title>Phylogenomic reconstructions and comparative analyses of Kickxellomycotina fungi.</title>
        <authorList>
            <person name="Reynolds N.K."/>
            <person name="Stajich J.E."/>
            <person name="Barry K."/>
            <person name="Grigoriev I.V."/>
            <person name="Crous P."/>
            <person name="Smith M.E."/>
        </authorList>
    </citation>
    <scope>NUCLEOTIDE SEQUENCE</scope>
    <source>
        <strain evidence="3">NRRL 1566</strain>
    </source>
</reference>
<dbReference type="Pfam" id="PF09511">
    <property type="entry name" value="RNA_lig_T4_1"/>
    <property type="match status" value="1"/>
</dbReference>
<comment type="caution">
    <text evidence="3">The sequence shown here is derived from an EMBL/GenBank/DDBJ whole genome shotgun (WGS) entry which is preliminary data.</text>
</comment>
<evidence type="ECO:0000313" key="4">
    <source>
        <dbReference type="Proteomes" id="UP001139887"/>
    </source>
</evidence>